<evidence type="ECO:0000313" key="8">
    <source>
        <dbReference type="Proteomes" id="UP000238176"/>
    </source>
</evidence>
<name>A0A2T0UDI4_9ACTN</name>
<dbReference type="PROSITE" id="PS51755">
    <property type="entry name" value="OMPR_PHOB"/>
    <property type="match status" value="1"/>
</dbReference>
<reference evidence="7 8" key="1">
    <citation type="submission" date="2018-03" db="EMBL/GenBank/DDBJ databases">
        <title>Genomic Encyclopedia of Type Strains, Phase III (KMG-III): the genomes of soil and plant-associated and newly described type strains.</title>
        <authorList>
            <person name="Whitman W."/>
        </authorList>
    </citation>
    <scope>NUCLEOTIDE SEQUENCE [LARGE SCALE GENOMIC DNA]</scope>
    <source>
        <strain evidence="7 8">CGMCC 4.7067</strain>
    </source>
</reference>
<dbReference type="Gene3D" id="1.25.40.10">
    <property type="entry name" value="Tetratricopeptide repeat domain"/>
    <property type="match status" value="2"/>
</dbReference>
<dbReference type="GO" id="GO:0006355">
    <property type="term" value="P:regulation of DNA-templated transcription"/>
    <property type="evidence" value="ECO:0007669"/>
    <property type="project" value="InterPro"/>
</dbReference>
<dbReference type="SMART" id="SM00028">
    <property type="entry name" value="TPR"/>
    <property type="match status" value="5"/>
</dbReference>
<proteinExistence type="inferred from homology"/>
<sequence>MRFSVLGPLRVETGGRTVALGGPRQRAVLAALLTAPGESVSRTRIMDLVWDDPTPSAAVNLRGYVSKLRAALHDPADPEPRIVWDQGLRLRVAPGELDMWEFDRHTAAAHRLRDEGRLAEAAEAYRAALALVRADPFQDVEGSTRFEEVRTPLRERRDLAFERYVATGLELGRHAELVGELRAWHARQPLWEHLAAQLMLALFRSGRRSEALAVFQETSETLVDELGTGPDRELRQMHRRILADDPGLQAATRGPRVPVPRQLPAASAHFTGRATELAALDGLLGDSGEAVAVLSGPGGIGKTALALHWAQRVAEKFPDGQIHLDLRGFDPAAAPLAAGEALRTVLDAHGVPAEHLPDDTDARSALLRSVLADKRVLMVLDNARDAAQVRPLLPGTADSLVLVTSRNRLSALTANGARPLHLPVLDAADAERFLRQRLRDRRPAAEPEALGQIIASCAGLPLALAVAAARAVNDPAFPLAALAEELRPAEHRLDALADPDGSTDLRTVFACSYRDLTPAGARLFRLLSVHPGPTIPLADAAAVAGEAPRETRRLLAELTRANLLGEPVPGRYGFHDLTRAYAAELAGAEGRDAVHRLLDRLLHTAHAANHLIDPNRDPLPLAPALDAAAVGAFADAEEAMDWFHTEAATLTAAVGLAADHGFDRHCWQLSWTMRDYLDRGRWHDQAAVFGTAIEAARRLGDGPAQIKTGRLRAEALSCLARHAEAGALLDRTLALCRERGDLVEQAHTFYVRARVEHRQGRFAAAVECSMRALDLYGQVGHDIGKANALNAIGWNHTLSGDHAGAIGYCRRALDLMRATGDRHGQAATLDSLGHALRGLGRHAEAVAHFNAALDLYRGLGNSHEEASTILKLADTHHATGDRAAARRTWERALAILDELNHPDARTVREKIASLDR</sequence>
<dbReference type="InterPro" id="IPR001867">
    <property type="entry name" value="OmpR/PhoB-type_DNA-bd"/>
</dbReference>
<organism evidence="7 8">
    <name type="scientific">Glycomyces artemisiae</name>
    <dbReference type="NCBI Taxonomy" id="1076443"/>
    <lineage>
        <taxon>Bacteria</taxon>
        <taxon>Bacillati</taxon>
        <taxon>Actinomycetota</taxon>
        <taxon>Actinomycetes</taxon>
        <taxon>Glycomycetales</taxon>
        <taxon>Glycomycetaceae</taxon>
        <taxon>Glycomyces</taxon>
    </lineage>
</organism>
<dbReference type="Pfam" id="PF13424">
    <property type="entry name" value="TPR_12"/>
    <property type="match status" value="1"/>
</dbReference>
<dbReference type="InterPro" id="IPR016032">
    <property type="entry name" value="Sig_transdc_resp-reg_C-effctor"/>
</dbReference>
<evidence type="ECO:0000256" key="3">
    <source>
        <dbReference type="ARBA" id="ARBA00023125"/>
    </source>
</evidence>
<comment type="similarity">
    <text evidence="1">Belongs to the AfsR/DnrI/RedD regulatory family.</text>
</comment>
<feature type="DNA-binding region" description="OmpR/PhoB-type" evidence="5">
    <location>
        <begin position="1"/>
        <end position="92"/>
    </location>
</feature>
<dbReference type="RefSeq" id="WP_106366289.1">
    <property type="nucleotide sequence ID" value="NZ_PVTJ01000011.1"/>
</dbReference>
<dbReference type="InterPro" id="IPR051677">
    <property type="entry name" value="AfsR-DnrI-RedD_regulator"/>
</dbReference>
<dbReference type="GO" id="GO:0003677">
    <property type="term" value="F:DNA binding"/>
    <property type="evidence" value="ECO:0007669"/>
    <property type="project" value="UniProtKB-UniRule"/>
</dbReference>
<dbReference type="SMART" id="SM00862">
    <property type="entry name" value="Trans_reg_C"/>
    <property type="match status" value="1"/>
</dbReference>
<accession>A0A2T0UDI4</accession>
<evidence type="ECO:0000259" key="6">
    <source>
        <dbReference type="PROSITE" id="PS51755"/>
    </source>
</evidence>
<gene>
    <name evidence="7" type="ORF">B0I28_111106</name>
</gene>
<keyword evidence="8" id="KW-1185">Reference proteome</keyword>
<dbReference type="SUPFAM" id="SSF46894">
    <property type="entry name" value="C-terminal effector domain of the bipartite response regulators"/>
    <property type="match status" value="1"/>
</dbReference>
<keyword evidence="2" id="KW-0805">Transcription regulation</keyword>
<dbReference type="SUPFAM" id="SSF52540">
    <property type="entry name" value="P-loop containing nucleoside triphosphate hydrolases"/>
    <property type="match status" value="1"/>
</dbReference>
<dbReference type="CDD" id="cd00383">
    <property type="entry name" value="trans_reg_C"/>
    <property type="match status" value="1"/>
</dbReference>
<evidence type="ECO:0000256" key="2">
    <source>
        <dbReference type="ARBA" id="ARBA00023015"/>
    </source>
</evidence>
<protein>
    <submittedName>
        <fullName evidence="7">DNA-binding SARP family transcriptional activator</fullName>
    </submittedName>
</protein>
<dbReference type="InterPro" id="IPR005158">
    <property type="entry name" value="BTAD"/>
</dbReference>
<dbReference type="EMBL" id="PVTJ01000011">
    <property type="protein sequence ID" value="PRY56000.1"/>
    <property type="molecule type" value="Genomic_DNA"/>
</dbReference>
<dbReference type="GO" id="GO:0043531">
    <property type="term" value="F:ADP binding"/>
    <property type="evidence" value="ECO:0007669"/>
    <property type="project" value="InterPro"/>
</dbReference>
<dbReference type="PANTHER" id="PTHR35807">
    <property type="entry name" value="TRANSCRIPTIONAL REGULATOR REDD-RELATED"/>
    <property type="match status" value="1"/>
</dbReference>
<dbReference type="Pfam" id="PF00486">
    <property type="entry name" value="Trans_reg_C"/>
    <property type="match status" value="1"/>
</dbReference>
<evidence type="ECO:0000313" key="7">
    <source>
        <dbReference type="EMBL" id="PRY56000.1"/>
    </source>
</evidence>
<dbReference type="Gene3D" id="1.10.10.10">
    <property type="entry name" value="Winged helix-like DNA-binding domain superfamily/Winged helix DNA-binding domain"/>
    <property type="match status" value="1"/>
</dbReference>
<comment type="caution">
    <text evidence="7">The sequence shown here is derived from an EMBL/GenBank/DDBJ whole genome shotgun (WGS) entry which is preliminary data.</text>
</comment>
<dbReference type="SMART" id="SM01043">
    <property type="entry name" value="BTAD"/>
    <property type="match status" value="1"/>
</dbReference>
<dbReference type="Proteomes" id="UP000238176">
    <property type="component" value="Unassembled WGS sequence"/>
</dbReference>
<dbReference type="InterPro" id="IPR019734">
    <property type="entry name" value="TPR_rpt"/>
</dbReference>
<dbReference type="PRINTS" id="PR00364">
    <property type="entry name" value="DISEASERSIST"/>
</dbReference>
<dbReference type="InterPro" id="IPR027417">
    <property type="entry name" value="P-loop_NTPase"/>
</dbReference>
<dbReference type="AlphaFoldDB" id="A0A2T0UDI4"/>
<evidence type="ECO:0000256" key="4">
    <source>
        <dbReference type="ARBA" id="ARBA00023163"/>
    </source>
</evidence>
<dbReference type="GO" id="GO:0000160">
    <property type="term" value="P:phosphorelay signal transduction system"/>
    <property type="evidence" value="ECO:0007669"/>
    <property type="project" value="InterPro"/>
</dbReference>
<feature type="domain" description="OmpR/PhoB-type" evidence="6">
    <location>
        <begin position="1"/>
        <end position="92"/>
    </location>
</feature>
<dbReference type="PANTHER" id="PTHR35807:SF1">
    <property type="entry name" value="TRANSCRIPTIONAL REGULATOR REDD"/>
    <property type="match status" value="1"/>
</dbReference>
<dbReference type="InterPro" id="IPR036388">
    <property type="entry name" value="WH-like_DNA-bd_sf"/>
</dbReference>
<dbReference type="OrthoDB" id="581105at2"/>
<keyword evidence="4" id="KW-0804">Transcription</keyword>
<evidence type="ECO:0000256" key="5">
    <source>
        <dbReference type="PROSITE-ProRule" id="PRU01091"/>
    </source>
</evidence>
<dbReference type="Pfam" id="PF03704">
    <property type="entry name" value="BTAD"/>
    <property type="match status" value="1"/>
</dbReference>
<evidence type="ECO:0000256" key="1">
    <source>
        <dbReference type="ARBA" id="ARBA00005820"/>
    </source>
</evidence>
<keyword evidence="3 5" id="KW-0238">DNA-binding</keyword>
<dbReference type="InterPro" id="IPR011990">
    <property type="entry name" value="TPR-like_helical_dom_sf"/>
</dbReference>
<dbReference type="Gene3D" id="3.40.50.300">
    <property type="entry name" value="P-loop containing nucleotide triphosphate hydrolases"/>
    <property type="match status" value="1"/>
</dbReference>
<dbReference type="SUPFAM" id="SSF48452">
    <property type="entry name" value="TPR-like"/>
    <property type="match status" value="2"/>
</dbReference>
<dbReference type="CDD" id="cd15831">
    <property type="entry name" value="BTAD"/>
    <property type="match status" value="1"/>
</dbReference>